<feature type="transmembrane region" description="Helical" evidence="2">
    <location>
        <begin position="904"/>
        <end position="927"/>
    </location>
</feature>
<reference evidence="4" key="1">
    <citation type="submission" date="2020-01" db="EMBL/GenBank/DDBJ databases">
        <title>Development of genomics and gene disruption for Polysphondylium violaceum indicates a role for the polyketide synthase stlB in stalk morphogenesis.</title>
        <authorList>
            <person name="Narita B."/>
            <person name="Kawabe Y."/>
            <person name="Kin K."/>
            <person name="Saito T."/>
            <person name="Gibbs R."/>
            <person name="Kuspa A."/>
            <person name="Muzny D."/>
            <person name="Queller D."/>
            <person name="Richards S."/>
            <person name="Strassman J."/>
            <person name="Sucgang R."/>
            <person name="Worley K."/>
            <person name="Schaap P."/>
        </authorList>
    </citation>
    <scope>NUCLEOTIDE SEQUENCE</scope>
    <source>
        <strain evidence="4">QSvi11</strain>
    </source>
</reference>
<organism evidence="4 5">
    <name type="scientific">Polysphondylium violaceum</name>
    <dbReference type="NCBI Taxonomy" id="133409"/>
    <lineage>
        <taxon>Eukaryota</taxon>
        <taxon>Amoebozoa</taxon>
        <taxon>Evosea</taxon>
        <taxon>Eumycetozoa</taxon>
        <taxon>Dictyostelia</taxon>
        <taxon>Dictyosteliales</taxon>
        <taxon>Dictyosteliaceae</taxon>
        <taxon>Polysphondylium</taxon>
    </lineage>
</organism>
<gene>
    <name evidence="4" type="ORF">CYY_002547</name>
</gene>
<keyword evidence="3" id="KW-0732">Signal</keyword>
<dbReference type="InterPro" id="IPR011050">
    <property type="entry name" value="Pectin_lyase_fold/virulence"/>
</dbReference>
<keyword evidence="2" id="KW-1133">Transmembrane helix</keyword>
<keyword evidence="5" id="KW-1185">Reference proteome</keyword>
<feature type="compositionally biased region" description="Basic and acidic residues" evidence="1">
    <location>
        <begin position="936"/>
        <end position="948"/>
    </location>
</feature>
<evidence type="ECO:0000256" key="2">
    <source>
        <dbReference type="SAM" id="Phobius"/>
    </source>
</evidence>
<sequence length="955" mass="103955">MYKTILFLLLALLNLYGIYSSSDHVPILYVNPQSKNTKIDCGKSITSSCNSITSAVNSFINNSTVYNQDEILPPLIIELMPGEYYPSNTTFLQCLSIPLYKFNITIQGYKNQEIKISGKHLIGEGPFFWFEPSSFDKFKKIPTLVNVRNIEFQDFPLPIVNSNLFAPLAISFMNVNFTNSFINVPYPDQLFIIFSSSKNQSVLQFHNCMFSNNNNILLSQGAYVQFINTTITNTKSLYPILSFPYSYPSIPNTLVFENCLFQNNQATNHGLIYSIQGKIILENSILKNNVADSIINCFNSIISSSSTSFISNIAIKDNIINIKNNSLLEVNKCIFSLNQGSLGTIGSIDSDVFIGESTFKNDFCKQSIISQSGGVLKIQESSFFFNLIDVANLYHFENVFQLLENTRVLMNNTSVVIKEHHESSVVSVIDCKSSFIKFTNTTITSKTPLPSLYCQTCDIENQDNNDGRSIYSCQKPNQSSSDASNSNSRNDNHSHSSHSGHSSNNHPKKSSTKHMAFAANTVLYVSPAGKTAAQCGATIATACPTIKDAVSVFAGGKGPLIVKLINGQTYGATDLSGIQLYGLDITIQPNDENSTITITGDQSTTSFFNIANNGADATSVTVDSIVFDKFSNAILTATNIKSQLIASFNDCVFSGATSKSDLIQVSSSAPQGVVVSVSLSKVQITNNDASVATISSAALNILDSNIESNTAVSADLITLTSSQATLINSNVSSNVANVANLISSSITTNNTYFIANIGGSISTVFNSFESTVTINQCSLLNNVGIVINSQNSSTLVINNSVFDYDYSASLSNAPNDMLNLTNSYAQIDNSSFSITGQKISDLITVINCETKSDIVFNHMPVAIDLGYEVPALCISRTCNMTNTNHTADPFYCVVAMDPKVRNKAISFIIGLSIMGAFSLVIVGLICARREILNRKDAKEDQDEQERQGLLKGVNH</sequence>
<dbReference type="PANTHER" id="PTHR31318">
    <property type="entry name" value="EXPRESSED PROTEIN-RELATED"/>
    <property type="match status" value="1"/>
</dbReference>
<protein>
    <recommendedName>
        <fullName evidence="6">Transmembrane protein</fullName>
    </recommendedName>
</protein>
<dbReference type="OrthoDB" id="290445at2759"/>
<feature type="region of interest" description="Disordered" evidence="1">
    <location>
        <begin position="468"/>
        <end position="512"/>
    </location>
</feature>
<dbReference type="PANTHER" id="PTHR31318:SF1">
    <property type="entry name" value="POLYMORPHIC MEMBRANE PROTEIN REPEAT-CONTAINING PROTEIN-RELATED"/>
    <property type="match status" value="1"/>
</dbReference>
<keyword evidence="2" id="KW-0472">Membrane</keyword>
<dbReference type="Proteomes" id="UP000695562">
    <property type="component" value="Unassembled WGS sequence"/>
</dbReference>
<dbReference type="SUPFAM" id="SSF51126">
    <property type="entry name" value="Pectin lyase-like"/>
    <property type="match status" value="2"/>
</dbReference>
<feature type="chain" id="PRO_5035246621" description="Transmembrane protein" evidence="3">
    <location>
        <begin position="21"/>
        <end position="955"/>
    </location>
</feature>
<comment type="caution">
    <text evidence="4">The sequence shown here is derived from an EMBL/GenBank/DDBJ whole genome shotgun (WGS) entry which is preliminary data.</text>
</comment>
<feature type="compositionally biased region" description="Low complexity" evidence="1">
    <location>
        <begin position="479"/>
        <end position="489"/>
    </location>
</feature>
<accession>A0A8J4V0R7</accession>
<evidence type="ECO:0000256" key="1">
    <source>
        <dbReference type="SAM" id="MobiDB-lite"/>
    </source>
</evidence>
<evidence type="ECO:0000313" key="5">
    <source>
        <dbReference type="Proteomes" id="UP000695562"/>
    </source>
</evidence>
<name>A0A8J4V0R7_9MYCE</name>
<keyword evidence="2" id="KW-0812">Transmembrane</keyword>
<proteinExistence type="predicted"/>
<dbReference type="AlphaFoldDB" id="A0A8J4V0R7"/>
<evidence type="ECO:0008006" key="6">
    <source>
        <dbReference type="Google" id="ProtNLM"/>
    </source>
</evidence>
<evidence type="ECO:0000313" key="4">
    <source>
        <dbReference type="EMBL" id="KAF2076140.1"/>
    </source>
</evidence>
<feature type="region of interest" description="Disordered" evidence="1">
    <location>
        <begin position="936"/>
        <end position="955"/>
    </location>
</feature>
<dbReference type="EMBL" id="AJWJ01000071">
    <property type="protein sequence ID" value="KAF2076140.1"/>
    <property type="molecule type" value="Genomic_DNA"/>
</dbReference>
<evidence type="ECO:0000256" key="3">
    <source>
        <dbReference type="SAM" id="SignalP"/>
    </source>
</evidence>
<feature type="signal peptide" evidence="3">
    <location>
        <begin position="1"/>
        <end position="20"/>
    </location>
</feature>